<evidence type="ECO:0000259" key="1">
    <source>
        <dbReference type="PROSITE" id="PS50013"/>
    </source>
</evidence>
<dbReference type="Gene3D" id="2.40.50.40">
    <property type="match status" value="1"/>
</dbReference>
<dbReference type="InterPro" id="IPR000953">
    <property type="entry name" value="Chromo/chromo_shadow_dom"/>
</dbReference>
<feature type="domain" description="Chromo" evidence="1">
    <location>
        <begin position="54"/>
        <end position="117"/>
    </location>
</feature>
<gene>
    <name evidence="2" type="ORF">OUZ56_003588</name>
</gene>
<keyword evidence="3" id="KW-1185">Reference proteome</keyword>
<sequence>MAAARRVTPSVCVREPLSGNLIGSPRQILTVTTRALLSSSHIDGEMAANIDSEFEVEEILDSRKFMCEDDKFRVWYFVKFQNCPDSDNPWLPASYCNCHSLVRQYYKKKKERELGLKNYQDSFAFCTDCNALTVVRLRKQKRIHCLGFGNQLESNEKPLYHVSNFDRILYKIWGRLVIQGRNVYGNT</sequence>
<dbReference type="InterPro" id="IPR016197">
    <property type="entry name" value="Chromo-like_dom_sf"/>
</dbReference>
<dbReference type="SUPFAM" id="SSF54160">
    <property type="entry name" value="Chromo domain-like"/>
    <property type="match status" value="1"/>
</dbReference>
<dbReference type="CDD" id="cd00024">
    <property type="entry name" value="CD_CSD"/>
    <property type="match status" value="1"/>
</dbReference>
<evidence type="ECO:0000313" key="2">
    <source>
        <dbReference type="EMBL" id="KAK4021678.1"/>
    </source>
</evidence>
<dbReference type="PROSITE" id="PS50013">
    <property type="entry name" value="CHROMO_2"/>
    <property type="match status" value="1"/>
</dbReference>
<dbReference type="SMART" id="SM00298">
    <property type="entry name" value="CHROMO"/>
    <property type="match status" value="1"/>
</dbReference>
<reference evidence="2 3" key="1">
    <citation type="journal article" date="2023" name="Nucleic Acids Res.">
        <title>The hologenome of Daphnia magna reveals possible DNA methylation and microbiome-mediated evolution of the host genome.</title>
        <authorList>
            <person name="Chaturvedi A."/>
            <person name="Li X."/>
            <person name="Dhandapani V."/>
            <person name="Marshall H."/>
            <person name="Kissane S."/>
            <person name="Cuenca-Cambronero M."/>
            <person name="Asole G."/>
            <person name="Calvet F."/>
            <person name="Ruiz-Romero M."/>
            <person name="Marangio P."/>
            <person name="Guigo R."/>
            <person name="Rago D."/>
            <person name="Mirbahai L."/>
            <person name="Eastwood N."/>
            <person name="Colbourne J.K."/>
            <person name="Zhou J."/>
            <person name="Mallon E."/>
            <person name="Orsini L."/>
        </authorList>
    </citation>
    <scope>NUCLEOTIDE SEQUENCE [LARGE SCALE GENOMIC DNA]</scope>
    <source>
        <strain evidence="2">LRV0_1</strain>
    </source>
</reference>
<accession>A0ABR0A952</accession>
<dbReference type="EMBL" id="JAOYFB010000036">
    <property type="protein sequence ID" value="KAK4021678.1"/>
    <property type="molecule type" value="Genomic_DNA"/>
</dbReference>
<name>A0ABR0A952_9CRUS</name>
<proteinExistence type="predicted"/>
<protein>
    <recommendedName>
        <fullName evidence="1">Chromo domain-containing protein</fullName>
    </recommendedName>
</protein>
<evidence type="ECO:0000313" key="3">
    <source>
        <dbReference type="Proteomes" id="UP001234178"/>
    </source>
</evidence>
<organism evidence="2 3">
    <name type="scientific">Daphnia magna</name>
    <dbReference type="NCBI Taxonomy" id="35525"/>
    <lineage>
        <taxon>Eukaryota</taxon>
        <taxon>Metazoa</taxon>
        <taxon>Ecdysozoa</taxon>
        <taxon>Arthropoda</taxon>
        <taxon>Crustacea</taxon>
        <taxon>Branchiopoda</taxon>
        <taxon>Diplostraca</taxon>
        <taxon>Cladocera</taxon>
        <taxon>Anomopoda</taxon>
        <taxon>Daphniidae</taxon>
        <taxon>Daphnia</taxon>
    </lineage>
</organism>
<dbReference type="Pfam" id="PF00385">
    <property type="entry name" value="Chromo"/>
    <property type="match status" value="1"/>
</dbReference>
<comment type="caution">
    <text evidence="2">The sequence shown here is derived from an EMBL/GenBank/DDBJ whole genome shotgun (WGS) entry which is preliminary data.</text>
</comment>
<dbReference type="InterPro" id="IPR023780">
    <property type="entry name" value="Chromo_domain"/>
</dbReference>
<dbReference type="Proteomes" id="UP001234178">
    <property type="component" value="Unassembled WGS sequence"/>
</dbReference>